<dbReference type="Proteomes" id="UP000198925">
    <property type="component" value="Unassembled WGS sequence"/>
</dbReference>
<evidence type="ECO:0000256" key="1">
    <source>
        <dbReference type="SAM" id="Phobius"/>
    </source>
</evidence>
<reference evidence="2 3" key="1">
    <citation type="submission" date="2016-10" db="EMBL/GenBank/DDBJ databases">
        <authorList>
            <person name="de Groot N.N."/>
        </authorList>
    </citation>
    <scope>NUCLEOTIDE SEQUENCE [LARGE SCALE GENOMIC DNA]</scope>
    <source>
        <strain evidence="2 3">CPCC 100156</strain>
    </source>
</reference>
<feature type="transmembrane region" description="Helical" evidence="1">
    <location>
        <begin position="103"/>
        <end position="127"/>
    </location>
</feature>
<evidence type="ECO:0000313" key="2">
    <source>
        <dbReference type="EMBL" id="SDE28192.1"/>
    </source>
</evidence>
<dbReference type="EMBL" id="FMZX01000026">
    <property type="protein sequence ID" value="SDE28192.1"/>
    <property type="molecule type" value="Genomic_DNA"/>
</dbReference>
<proteinExistence type="predicted"/>
<dbReference type="RefSeq" id="WP_090664940.1">
    <property type="nucleotide sequence ID" value="NZ_FMZX01000026.1"/>
</dbReference>
<feature type="transmembrane region" description="Helical" evidence="1">
    <location>
        <begin position="30"/>
        <end position="56"/>
    </location>
</feature>
<feature type="transmembrane region" description="Helical" evidence="1">
    <location>
        <begin position="65"/>
        <end position="83"/>
    </location>
</feature>
<dbReference type="STRING" id="938405.SAMN02927895_04064"/>
<keyword evidence="3" id="KW-1185">Reference proteome</keyword>
<sequence length="140" mass="15245">MVAVAVGNLAWEFAHMPLYTLWRTGTPGEIGFAALHCTLGDVLIAACSLVFALLFLGSPEWPRRCFVPVAAAAVAIGLGYTAYSEAVNLARRSWAYSELMPMLPWLGTGLSPVAQWLLIPTASLAWACRRRRAGLRRPET</sequence>
<name>A0A1G7BMS5_9PROT</name>
<protein>
    <submittedName>
        <fullName evidence="2">Uncharacterized protein</fullName>
    </submittedName>
</protein>
<keyword evidence="1" id="KW-1133">Transmembrane helix</keyword>
<gene>
    <name evidence="2" type="ORF">SAMN04487779_102620</name>
</gene>
<keyword evidence="1" id="KW-0812">Transmembrane</keyword>
<dbReference type="AlphaFoldDB" id="A0A1G7BMS5"/>
<keyword evidence="1" id="KW-0472">Membrane</keyword>
<organism evidence="2 3">
    <name type="scientific">Belnapia rosea</name>
    <dbReference type="NCBI Taxonomy" id="938405"/>
    <lineage>
        <taxon>Bacteria</taxon>
        <taxon>Pseudomonadati</taxon>
        <taxon>Pseudomonadota</taxon>
        <taxon>Alphaproteobacteria</taxon>
        <taxon>Acetobacterales</taxon>
        <taxon>Roseomonadaceae</taxon>
        <taxon>Belnapia</taxon>
    </lineage>
</organism>
<accession>A0A1G7BMS5</accession>
<evidence type="ECO:0000313" key="3">
    <source>
        <dbReference type="Proteomes" id="UP000198925"/>
    </source>
</evidence>